<evidence type="ECO:0000256" key="5">
    <source>
        <dbReference type="ARBA" id="ARBA00022723"/>
    </source>
</evidence>
<dbReference type="RefSeq" id="WP_191282979.1">
    <property type="nucleotide sequence ID" value="NZ_BNAI01000002.1"/>
</dbReference>
<evidence type="ECO:0000256" key="7">
    <source>
        <dbReference type="ARBA" id="ARBA00023004"/>
    </source>
</evidence>
<proteinExistence type="inferred from homology"/>
<feature type="active site" description="Proton acceptor" evidence="15">
    <location>
        <position position="489"/>
    </location>
</feature>
<organism evidence="18 19">
    <name type="scientific">Pseudolysinimonas yzui</name>
    <dbReference type="NCBI Taxonomy" id="2708254"/>
    <lineage>
        <taxon>Bacteria</taxon>
        <taxon>Bacillati</taxon>
        <taxon>Actinomycetota</taxon>
        <taxon>Actinomycetes</taxon>
        <taxon>Micrococcales</taxon>
        <taxon>Microbacteriaceae</taxon>
        <taxon>Pseudolysinimonas</taxon>
    </lineage>
</organism>
<dbReference type="PROSITE" id="PS00886">
    <property type="entry name" value="ILVD_EDD_1"/>
    <property type="match status" value="1"/>
</dbReference>
<dbReference type="SUPFAM" id="SSF52016">
    <property type="entry name" value="LeuD/IlvD-like"/>
    <property type="match status" value="1"/>
</dbReference>
<feature type="binding site" evidence="15">
    <location>
        <position position="463"/>
    </location>
    <ligand>
        <name>Mg(2+)</name>
        <dbReference type="ChEBI" id="CHEBI:18420"/>
    </ligand>
</feature>
<comment type="caution">
    <text evidence="18">The sequence shown here is derived from an EMBL/GenBank/DDBJ whole genome shotgun (WGS) entry which is preliminary data.</text>
</comment>
<feature type="domain" description="Dihydroxy-acid/6-phosphogluconate dehydratase C-terminal" evidence="17">
    <location>
        <begin position="381"/>
        <end position="570"/>
    </location>
</feature>
<dbReference type="PANTHER" id="PTHR21000">
    <property type="entry name" value="DIHYDROXY-ACID DEHYDRATASE DAD"/>
    <property type="match status" value="1"/>
</dbReference>
<dbReference type="InterPro" id="IPR000581">
    <property type="entry name" value="ILV_EDD_N"/>
</dbReference>
<dbReference type="Gene3D" id="3.50.30.80">
    <property type="entry name" value="IlvD/EDD C-terminal domain-like"/>
    <property type="match status" value="1"/>
</dbReference>
<keyword evidence="8 15" id="KW-0411">Iron-sulfur</keyword>
<protein>
    <recommendedName>
        <fullName evidence="14 15">Dihydroxy-acid dehydratase</fullName>
        <shortName evidence="15">DAD</shortName>
        <ecNumber evidence="14 15">4.2.1.9</ecNumber>
    </recommendedName>
</protein>
<dbReference type="AlphaFoldDB" id="A0A8J3M4F0"/>
<evidence type="ECO:0000259" key="17">
    <source>
        <dbReference type="Pfam" id="PF24877"/>
    </source>
</evidence>
<comment type="cofactor">
    <cofactor evidence="15">
        <name>[2Fe-2S] cluster</name>
        <dbReference type="ChEBI" id="CHEBI:190135"/>
    </cofactor>
    <text evidence="15">Binds 1 [2Fe-2S] cluster per subunit. This cluster acts as a Lewis acid cofactor.</text>
</comment>
<evidence type="ECO:0000256" key="13">
    <source>
        <dbReference type="ARBA" id="ARBA00029437"/>
    </source>
</evidence>
<dbReference type="NCBIfam" id="NF002068">
    <property type="entry name" value="PRK00911.1"/>
    <property type="match status" value="1"/>
</dbReference>
<dbReference type="SUPFAM" id="SSF143975">
    <property type="entry name" value="IlvD/EDD N-terminal domain-like"/>
    <property type="match status" value="1"/>
</dbReference>
<feature type="binding site" evidence="15">
    <location>
        <position position="136"/>
    </location>
    <ligand>
        <name>Mg(2+)</name>
        <dbReference type="ChEBI" id="CHEBI:18420"/>
    </ligand>
</feature>
<evidence type="ECO:0000256" key="11">
    <source>
        <dbReference type="ARBA" id="ARBA00029304"/>
    </source>
</evidence>
<gene>
    <name evidence="15 18" type="primary">ilvD</name>
    <name evidence="18" type="ORF">GCM10011600_16590</name>
</gene>
<name>A0A8J3M4F0_9MICO</name>
<reference evidence="18" key="1">
    <citation type="journal article" date="2014" name="Int. J. Syst. Evol. Microbiol.">
        <title>Complete genome sequence of Corynebacterium casei LMG S-19264T (=DSM 44701T), isolated from a smear-ripened cheese.</title>
        <authorList>
            <consortium name="US DOE Joint Genome Institute (JGI-PGF)"/>
            <person name="Walter F."/>
            <person name="Albersmeier A."/>
            <person name="Kalinowski J."/>
            <person name="Ruckert C."/>
        </authorList>
    </citation>
    <scope>NUCLEOTIDE SEQUENCE</scope>
    <source>
        <strain evidence="18">CGMCC 1.16548</strain>
    </source>
</reference>
<accession>A0A8J3M4F0</accession>
<evidence type="ECO:0000256" key="9">
    <source>
        <dbReference type="ARBA" id="ARBA00023239"/>
    </source>
</evidence>
<dbReference type="HAMAP" id="MF_00012">
    <property type="entry name" value="IlvD"/>
    <property type="match status" value="1"/>
</dbReference>
<dbReference type="Pfam" id="PF24877">
    <property type="entry name" value="ILV_EDD_C"/>
    <property type="match status" value="1"/>
</dbReference>
<evidence type="ECO:0000256" key="12">
    <source>
        <dbReference type="ARBA" id="ARBA00029436"/>
    </source>
</evidence>
<evidence type="ECO:0000259" key="16">
    <source>
        <dbReference type="Pfam" id="PF00920"/>
    </source>
</evidence>
<evidence type="ECO:0000256" key="3">
    <source>
        <dbReference type="ARBA" id="ARBA00022605"/>
    </source>
</evidence>
<dbReference type="NCBIfam" id="TIGR00110">
    <property type="entry name" value="ilvD"/>
    <property type="match status" value="1"/>
</dbReference>
<keyword evidence="3 15" id="KW-0028">Amino-acid biosynthesis</keyword>
<evidence type="ECO:0000256" key="1">
    <source>
        <dbReference type="ARBA" id="ARBA00001946"/>
    </source>
</evidence>
<keyword evidence="19" id="KW-1185">Reference proteome</keyword>
<dbReference type="InterPro" id="IPR004404">
    <property type="entry name" value="DihydroxyA_deHydtase"/>
</dbReference>
<dbReference type="InterPro" id="IPR020558">
    <property type="entry name" value="DiOHA_6PGluconate_deHydtase_CS"/>
</dbReference>
<comment type="catalytic activity">
    <reaction evidence="11">
        <text>(2R)-2,3-dihydroxy-3-methylbutanoate = 3-methyl-2-oxobutanoate + H2O</text>
        <dbReference type="Rhea" id="RHEA:24809"/>
        <dbReference type="ChEBI" id="CHEBI:11851"/>
        <dbReference type="ChEBI" id="CHEBI:15377"/>
        <dbReference type="ChEBI" id="CHEBI:49072"/>
        <dbReference type="EC" id="4.2.1.9"/>
    </reaction>
    <physiologicalReaction direction="left-to-right" evidence="11">
        <dbReference type="Rhea" id="RHEA:24810"/>
    </physiologicalReaction>
</comment>
<comment type="caution">
    <text evidence="15">Lacks conserved residue(s) required for the propagation of feature annotation.</text>
</comment>
<dbReference type="InterPro" id="IPR050165">
    <property type="entry name" value="DHAD_IlvD/Edd"/>
</dbReference>
<keyword evidence="9 15" id="KW-0456">Lyase</keyword>
<dbReference type="GO" id="GO:0009099">
    <property type="term" value="P:L-valine biosynthetic process"/>
    <property type="evidence" value="ECO:0007669"/>
    <property type="project" value="UniProtKB-UniRule"/>
</dbReference>
<comment type="cofactor">
    <cofactor evidence="1 15">
        <name>Mg(2+)</name>
        <dbReference type="ChEBI" id="CHEBI:18420"/>
    </cofactor>
</comment>
<evidence type="ECO:0000256" key="15">
    <source>
        <dbReference type="HAMAP-Rule" id="MF_00012"/>
    </source>
</evidence>
<keyword evidence="6 15" id="KW-0460">Magnesium</keyword>
<dbReference type="PROSITE" id="PS00887">
    <property type="entry name" value="ILVD_EDD_2"/>
    <property type="match status" value="1"/>
</dbReference>
<dbReference type="GO" id="GO:0004160">
    <property type="term" value="F:dihydroxy-acid dehydratase activity"/>
    <property type="evidence" value="ECO:0007669"/>
    <property type="project" value="UniProtKB-UniRule"/>
</dbReference>
<feature type="binding site" evidence="15">
    <location>
        <position position="62"/>
    </location>
    <ligand>
        <name>[2Fe-2S] cluster</name>
        <dbReference type="ChEBI" id="CHEBI:190135"/>
    </ligand>
</feature>
<dbReference type="Pfam" id="PF00920">
    <property type="entry name" value="ILVD_EDD_N"/>
    <property type="match status" value="1"/>
</dbReference>
<evidence type="ECO:0000313" key="18">
    <source>
        <dbReference type="EMBL" id="GHF16166.1"/>
    </source>
</evidence>
<dbReference type="InterPro" id="IPR037237">
    <property type="entry name" value="IlvD/EDD_N"/>
</dbReference>
<dbReference type="InterPro" id="IPR042096">
    <property type="entry name" value="Dihydro-acid_dehy_C"/>
</dbReference>
<feature type="binding site" evidence="15">
    <location>
        <position position="94"/>
    </location>
    <ligand>
        <name>Mg(2+)</name>
        <dbReference type="ChEBI" id="CHEBI:18420"/>
    </ligand>
</feature>
<feature type="binding site" description="via carbamate group" evidence="15">
    <location>
        <position position="137"/>
    </location>
    <ligand>
        <name>Mg(2+)</name>
        <dbReference type="ChEBI" id="CHEBI:18420"/>
    </ligand>
</feature>
<evidence type="ECO:0000256" key="8">
    <source>
        <dbReference type="ARBA" id="ARBA00023014"/>
    </source>
</evidence>
<evidence type="ECO:0000256" key="4">
    <source>
        <dbReference type="ARBA" id="ARBA00022714"/>
    </source>
</evidence>
<comment type="pathway">
    <text evidence="13 15">Amino-acid biosynthesis; L-isoleucine biosynthesis; L-isoleucine from 2-oxobutanoate: step 3/4.</text>
</comment>
<feature type="modified residue" description="N6-carboxylysine" evidence="15">
    <location>
        <position position="137"/>
    </location>
</feature>
<comment type="subunit">
    <text evidence="15">Homodimer.</text>
</comment>
<comment type="function">
    <text evidence="15">Functions in the biosynthesis of branched-chain amino acids. Catalyzes the dehydration of (2R,3R)-2,3-dihydroxy-3-methylpentanoate (2,3-dihydroxy-3-methylvalerate) into 2-oxo-3-methylpentanoate (2-oxo-3-methylvalerate) and of (2R)-2,3-dihydroxy-3-methylbutanoate (2,3-dihydroxyisovalerate) into 2-oxo-3-methylbutanoate (2-oxoisovalerate), the penultimate precursor to L-isoleucine and L-valine, respectively.</text>
</comment>
<comment type="similarity">
    <text evidence="2 15">Belongs to the IlvD/Edd family.</text>
</comment>
<dbReference type="GO" id="GO:0000287">
    <property type="term" value="F:magnesium ion binding"/>
    <property type="evidence" value="ECO:0007669"/>
    <property type="project" value="UniProtKB-UniRule"/>
</dbReference>
<dbReference type="EC" id="4.2.1.9" evidence="14 15"/>
<keyword evidence="5 15" id="KW-0479">Metal-binding</keyword>
<dbReference type="UniPathway" id="UPA00047">
    <property type="reaction ID" value="UER00057"/>
</dbReference>
<evidence type="ECO:0000256" key="14">
    <source>
        <dbReference type="ARBA" id="ARBA00029490"/>
    </source>
</evidence>
<dbReference type="UniPathway" id="UPA00049">
    <property type="reaction ID" value="UER00061"/>
</dbReference>
<dbReference type="GO" id="GO:0009097">
    <property type="term" value="P:isoleucine biosynthetic process"/>
    <property type="evidence" value="ECO:0007669"/>
    <property type="project" value="UniProtKB-UniRule"/>
</dbReference>
<evidence type="ECO:0000256" key="6">
    <source>
        <dbReference type="ARBA" id="ARBA00022842"/>
    </source>
</evidence>
<evidence type="ECO:0000313" key="19">
    <source>
        <dbReference type="Proteomes" id="UP000617531"/>
    </source>
</evidence>
<keyword evidence="10 15" id="KW-0100">Branched-chain amino acid biosynthesis</keyword>
<evidence type="ECO:0000256" key="10">
    <source>
        <dbReference type="ARBA" id="ARBA00023304"/>
    </source>
</evidence>
<dbReference type="GO" id="GO:0051537">
    <property type="term" value="F:2 iron, 2 sulfur cluster binding"/>
    <property type="evidence" value="ECO:0007669"/>
    <property type="project" value="UniProtKB-UniRule"/>
</dbReference>
<keyword evidence="7 15" id="KW-0408">Iron</keyword>
<sequence length="573" mass="59720">MPETPLPTGTPAIDHKPRSRTVTDGIEATTSRGMLRAVGMGDADWDKAQIGIASSWNEITPCNLSLDRLARAAKEGVHAGGGYPLQFGTVSVSDGISMGHEGMHFSLVSREVIADSVEVVMQAERLDGSVLLAGCDKSIPGMLMAAARLDLASVFLYAGSIAPGWVRLSDGTEKDITIIDSFEAVGGVLAGTMSLEDAHRIECAFAPGMGACGGMYTANTMASVAEALGLSLPGSASPAASDGRRDMYAHRSGEAVVNLLNKGITARQILTKEAFENAIAVGMALGGSTNIVLHLLAIAHEAEVDLTLDDFNRVGAKVPHIGDLKPFGKYVMNDVDRRGGVPVLMKALLDAGLLHGDVMTVTGKTMRENLEELNPPALDGEVLKPLDKPIHATGGLTILKGSMAPEGAVVKTAGFDAAVFEGPARVFERERGAMDALAAGEIKHGDVVVIRYEGPKGGPGMREMLAITAAIKGAGLGKDVLLLTDGRFSGGTTGLCIGHIAPEAVDAGPIAFVRDGDLIRVDIAARSIDLEVDPAELESRRSGWAPLPPRYTRGVLAKYSKLVHSAAEGAVTG</sequence>
<dbReference type="PANTHER" id="PTHR21000:SF5">
    <property type="entry name" value="DIHYDROXY-ACID DEHYDRATASE, MITOCHONDRIAL"/>
    <property type="match status" value="1"/>
</dbReference>
<evidence type="ECO:0000256" key="2">
    <source>
        <dbReference type="ARBA" id="ARBA00006486"/>
    </source>
</evidence>
<dbReference type="FunFam" id="3.50.30.80:FF:000001">
    <property type="entry name" value="Dihydroxy-acid dehydratase"/>
    <property type="match status" value="1"/>
</dbReference>
<comment type="pathway">
    <text evidence="12 15">Amino-acid biosynthesis; L-valine biosynthesis; L-valine from pyruvate: step 3/4.</text>
</comment>
<comment type="catalytic activity">
    <reaction evidence="15">
        <text>(2R,3R)-2,3-dihydroxy-3-methylpentanoate = (S)-3-methyl-2-oxopentanoate + H2O</text>
        <dbReference type="Rhea" id="RHEA:27694"/>
        <dbReference type="ChEBI" id="CHEBI:15377"/>
        <dbReference type="ChEBI" id="CHEBI:35146"/>
        <dbReference type="ChEBI" id="CHEBI:49258"/>
        <dbReference type="EC" id="4.2.1.9"/>
    </reaction>
</comment>
<dbReference type="Proteomes" id="UP000617531">
    <property type="component" value="Unassembled WGS sequence"/>
</dbReference>
<feature type="domain" description="Dihydroxy-acid/6-phosphogluconate dehydratase N-terminal" evidence="16">
    <location>
        <begin position="47"/>
        <end position="369"/>
    </location>
</feature>
<dbReference type="EMBL" id="BNAI01000002">
    <property type="protein sequence ID" value="GHF16166.1"/>
    <property type="molecule type" value="Genomic_DNA"/>
</dbReference>
<keyword evidence="4 15" id="KW-0001">2Fe-2S</keyword>
<dbReference type="InterPro" id="IPR056740">
    <property type="entry name" value="ILV_EDD_C"/>
</dbReference>
<reference evidence="18" key="2">
    <citation type="submission" date="2020-09" db="EMBL/GenBank/DDBJ databases">
        <authorList>
            <person name="Sun Q."/>
            <person name="Zhou Y."/>
        </authorList>
    </citation>
    <scope>NUCLEOTIDE SEQUENCE</scope>
    <source>
        <strain evidence="18">CGMCC 1.16548</strain>
    </source>
</reference>